<comment type="cofactor">
    <cofactor evidence="1">
        <name>Mg(2+)</name>
        <dbReference type="ChEBI" id="CHEBI:18420"/>
    </cofactor>
</comment>
<dbReference type="InterPro" id="IPR014746">
    <property type="entry name" value="Gln_synth/guanido_kin_cat_dom"/>
</dbReference>
<evidence type="ECO:0000256" key="1">
    <source>
        <dbReference type="ARBA" id="ARBA00001946"/>
    </source>
</evidence>
<keyword evidence="4" id="KW-0547">Nucleotide-binding</keyword>
<dbReference type="PANTHER" id="PTHR43785:SF12">
    <property type="entry name" value="TYPE-1 GLUTAMINE SYNTHETASE 2"/>
    <property type="match status" value="1"/>
</dbReference>
<evidence type="ECO:0000259" key="11">
    <source>
        <dbReference type="PROSITE" id="PS51987"/>
    </source>
</evidence>
<feature type="region of interest" description="Disordered" evidence="9">
    <location>
        <begin position="1"/>
        <end position="20"/>
    </location>
</feature>
<keyword evidence="13" id="KW-1185">Reference proteome</keyword>
<dbReference type="SMART" id="SM01230">
    <property type="entry name" value="Gln-synt_C"/>
    <property type="match status" value="1"/>
</dbReference>
<evidence type="ECO:0000256" key="5">
    <source>
        <dbReference type="ARBA" id="ARBA00022840"/>
    </source>
</evidence>
<dbReference type="EMBL" id="FMTS01000004">
    <property type="protein sequence ID" value="SCW66282.1"/>
    <property type="molecule type" value="Genomic_DNA"/>
</dbReference>
<evidence type="ECO:0000256" key="6">
    <source>
        <dbReference type="ARBA" id="ARBA00023231"/>
    </source>
</evidence>
<protein>
    <submittedName>
        <fullName evidence="12">Glutamate--putrescine ligase</fullName>
    </submittedName>
</protein>
<dbReference type="GO" id="GO:0005524">
    <property type="term" value="F:ATP binding"/>
    <property type="evidence" value="ECO:0007669"/>
    <property type="project" value="UniProtKB-KW"/>
</dbReference>
<evidence type="ECO:0000259" key="10">
    <source>
        <dbReference type="PROSITE" id="PS51986"/>
    </source>
</evidence>
<comment type="function">
    <text evidence="2">Catalyzes the ATP-dependent biosynthesis of glutamine from glutamate and ammonia.</text>
</comment>
<name>A0A1G4SAN4_9CAUL</name>
<dbReference type="RefSeq" id="WP_415500203.1">
    <property type="nucleotide sequence ID" value="NZ_CBCRYE010000002.1"/>
</dbReference>
<dbReference type="GO" id="GO:0004356">
    <property type="term" value="F:glutamine synthetase activity"/>
    <property type="evidence" value="ECO:0007669"/>
    <property type="project" value="InterPro"/>
</dbReference>
<dbReference type="GO" id="GO:0006542">
    <property type="term" value="P:glutamine biosynthetic process"/>
    <property type="evidence" value="ECO:0007669"/>
    <property type="project" value="InterPro"/>
</dbReference>
<dbReference type="PANTHER" id="PTHR43785">
    <property type="entry name" value="GAMMA-GLUTAMYLPUTRESCINE SYNTHETASE"/>
    <property type="match status" value="1"/>
</dbReference>
<reference evidence="13" key="1">
    <citation type="submission" date="2016-10" db="EMBL/GenBank/DDBJ databases">
        <authorList>
            <person name="Varghese N."/>
            <person name="Submissions S."/>
        </authorList>
    </citation>
    <scope>NUCLEOTIDE SEQUENCE [LARGE SCALE GENOMIC DNA]</scope>
    <source>
        <strain evidence="13">CGMCC 1.3431</strain>
    </source>
</reference>
<dbReference type="AlphaFoldDB" id="A0A1G4SAN4"/>
<dbReference type="InterPro" id="IPR008147">
    <property type="entry name" value="Gln_synt_N"/>
</dbReference>
<proteinExistence type="inferred from homology"/>
<dbReference type="Gene3D" id="3.30.590.10">
    <property type="entry name" value="Glutamine synthetase/guanido kinase, catalytic domain"/>
    <property type="match status" value="1"/>
</dbReference>
<gene>
    <name evidence="12" type="ORF">SAMN02927928_2513</name>
</gene>
<evidence type="ECO:0000256" key="9">
    <source>
        <dbReference type="SAM" id="MobiDB-lite"/>
    </source>
</evidence>
<dbReference type="SUPFAM" id="SSF54368">
    <property type="entry name" value="Glutamine synthetase, N-terminal domain"/>
    <property type="match status" value="1"/>
</dbReference>
<dbReference type="InterPro" id="IPR036651">
    <property type="entry name" value="Gln_synt_N_sf"/>
</dbReference>
<dbReference type="GO" id="GO:0006598">
    <property type="term" value="P:polyamine catabolic process"/>
    <property type="evidence" value="ECO:0007669"/>
    <property type="project" value="TreeGrafter"/>
</dbReference>
<evidence type="ECO:0000256" key="2">
    <source>
        <dbReference type="ARBA" id="ARBA00003117"/>
    </source>
</evidence>
<comment type="similarity">
    <text evidence="7 8">Belongs to the glutamine synthetase family.</text>
</comment>
<evidence type="ECO:0000256" key="3">
    <source>
        <dbReference type="ARBA" id="ARBA00022598"/>
    </source>
</evidence>
<dbReference type="Proteomes" id="UP000199150">
    <property type="component" value="Unassembled WGS sequence"/>
</dbReference>
<keyword evidence="6" id="KW-0535">Nitrogen fixation</keyword>
<evidence type="ECO:0000313" key="12">
    <source>
        <dbReference type="EMBL" id="SCW66282.1"/>
    </source>
</evidence>
<dbReference type="PROSITE" id="PS51987">
    <property type="entry name" value="GS_CATALYTIC"/>
    <property type="match status" value="1"/>
</dbReference>
<dbReference type="InterPro" id="IPR008146">
    <property type="entry name" value="Gln_synth_cat_dom"/>
</dbReference>
<sequence>MSTFGKSSAPAKGKSDRSLPLSERVATVEEARAFLDANPHINYFEILFTSMTGVPRGKRLRRHELLPIYEYGRFLPGSILVVDTLGADCEDTGLVWEDGDADRVARPVPGTLVPAPWLGDDVGQVMLSLYELDGTPNDLDPRHVLQHVLDRYKADGLTPVVACELEYYLVDIERGHDGQLMPATGFNTGENPKGIQVYGLPEIEAHGAFFRQLWETADAQNIPLEGAISEFAPGQVELTLKHKPDALRAADDAVMYKRLAKGVALSLGIEATFMAKPWADRAGSGFHVHISVADKDGNNLCASEDPQGSKLLHNMIGGMKDHLADVMGILAPGANSYKRFKANSYAPVGLTWGVNNRTVSLRVTAGPAHTRHVEHRVAGADANPYLVLAAILACAHHGITHKTNPGPAVIGNGYAVAAESGATLPTNWFAAVDYLDKSKVLRDYLGDRFIDMYVKVKRTEQARFFEEITELDYDWYLRNA</sequence>
<feature type="domain" description="GS beta-grasp" evidence="10">
    <location>
        <begin position="39"/>
        <end position="134"/>
    </location>
</feature>
<keyword evidence="3 12" id="KW-0436">Ligase</keyword>
<evidence type="ECO:0000256" key="8">
    <source>
        <dbReference type="RuleBase" id="RU000384"/>
    </source>
</evidence>
<keyword evidence="5" id="KW-0067">ATP-binding</keyword>
<dbReference type="PROSITE" id="PS51986">
    <property type="entry name" value="GS_BETA_GRASP"/>
    <property type="match status" value="1"/>
</dbReference>
<accession>A0A1G4SAN4</accession>
<dbReference type="STRING" id="260084.SAMN02927928_2513"/>
<evidence type="ECO:0000256" key="7">
    <source>
        <dbReference type="PROSITE-ProRule" id="PRU01330"/>
    </source>
</evidence>
<feature type="domain" description="GS catalytic" evidence="11">
    <location>
        <begin position="141"/>
        <end position="480"/>
    </location>
</feature>
<organism evidence="12 13">
    <name type="scientific">Asticcacaulis taihuensis</name>
    <dbReference type="NCBI Taxonomy" id="260084"/>
    <lineage>
        <taxon>Bacteria</taxon>
        <taxon>Pseudomonadati</taxon>
        <taxon>Pseudomonadota</taxon>
        <taxon>Alphaproteobacteria</taxon>
        <taxon>Caulobacterales</taxon>
        <taxon>Caulobacteraceae</taxon>
        <taxon>Asticcacaulis</taxon>
    </lineage>
</organism>
<dbReference type="SUPFAM" id="SSF55931">
    <property type="entry name" value="Glutamine synthetase/guanido kinase"/>
    <property type="match status" value="1"/>
</dbReference>
<evidence type="ECO:0000313" key="13">
    <source>
        <dbReference type="Proteomes" id="UP000199150"/>
    </source>
</evidence>
<evidence type="ECO:0000256" key="4">
    <source>
        <dbReference type="ARBA" id="ARBA00022741"/>
    </source>
</evidence>
<dbReference type="Pfam" id="PF00120">
    <property type="entry name" value="Gln-synt_C"/>
    <property type="match status" value="1"/>
</dbReference>